<accession>A0A915I8M0</accession>
<protein>
    <submittedName>
        <fullName evidence="2">Uncharacterized protein</fullName>
    </submittedName>
</protein>
<sequence>MPIVEQRAIEPLSPMKVDEDIAADKLIIVEDVAETPDLEMMDSKEVISFSADGAIPGLYSAKVVQSMRDKGWNDERILFMTERKKKMRLKEKEER</sequence>
<proteinExistence type="predicted"/>
<dbReference type="AlphaFoldDB" id="A0A915I8M0"/>
<keyword evidence="1" id="KW-1185">Reference proteome</keyword>
<evidence type="ECO:0000313" key="1">
    <source>
        <dbReference type="Proteomes" id="UP000887565"/>
    </source>
</evidence>
<evidence type="ECO:0000313" key="2">
    <source>
        <dbReference type="WBParaSite" id="nRc.2.0.1.t10212-RA"/>
    </source>
</evidence>
<name>A0A915I8M0_ROMCU</name>
<organism evidence="1 2">
    <name type="scientific">Romanomermis culicivorax</name>
    <name type="common">Nematode worm</name>
    <dbReference type="NCBI Taxonomy" id="13658"/>
    <lineage>
        <taxon>Eukaryota</taxon>
        <taxon>Metazoa</taxon>
        <taxon>Ecdysozoa</taxon>
        <taxon>Nematoda</taxon>
        <taxon>Enoplea</taxon>
        <taxon>Dorylaimia</taxon>
        <taxon>Mermithida</taxon>
        <taxon>Mermithoidea</taxon>
        <taxon>Mermithidae</taxon>
        <taxon>Romanomermis</taxon>
    </lineage>
</organism>
<reference evidence="2" key="1">
    <citation type="submission" date="2022-11" db="UniProtKB">
        <authorList>
            <consortium name="WormBaseParasite"/>
        </authorList>
    </citation>
    <scope>IDENTIFICATION</scope>
</reference>
<dbReference type="Proteomes" id="UP000887565">
    <property type="component" value="Unplaced"/>
</dbReference>
<dbReference type="WBParaSite" id="nRc.2.0.1.t10212-RA">
    <property type="protein sequence ID" value="nRc.2.0.1.t10212-RA"/>
    <property type="gene ID" value="nRc.2.0.1.g10212"/>
</dbReference>